<feature type="compositionally biased region" description="Basic and acidic residues" evidence="1">
    <location>
        <begin position="280"/>
        <end position="294"/>
    </location>
</feature>
<comment type="caution">
    <text evidence="2">The sequence shown here is derived from an EMBL/GenBank/DDBJ whole genome shotgun (WGS) entry which is preliminary data.</text>
</comment>
<keyword evidence="3" id="KW-1185">Reference proteome</keyword>
<dbReference type="Proteomes" id="UP001345013">
    <property type="component" value="Unassembled WGS sequence"/>
</dbReference>
<evidence type="ECO:0000256" key="1">
    <source>
        <dbReference type="SAM" id="MobiDB-lite"/>
    </source>
</evidence>
<dbReference type="PANTHER" id="PTHR48172:SF2">
    <property type="entry name" value="VACUOLAR PROTEIN SORTING PROTEIN 62"/>
    <property type="match status" value="1"/>
</dbReference>
<gene>
    <name evidence="2" type="primary">VPS62</name>
    <name evidence="2" type="ORF">LTR24_001027</name>
</gene>
<dbReference type="Pfam" id="PF06101">
    <property type="entry name" value="Vps62"/>
    <property type="match status" value="1"/>
</dbReference>
<name>A0ABR0KM07_9EURO</name>
<evidence type="ECO:0000313" key="2">
    <source>
        <dbReference type="EMBL" id="KAK5100232.1"/>
    </source>
</evidence>
<dbReference type="EMBL" id="JAVRRG010000007">
    <property type="protein sequence ID" value="KAK5100232.1"/>
    <property type="molecule type" value="Genomic_DNA"/>
</dbReference>
<evidence type="ECO:0000313" key="3">
    <source>
        <dbReference type="Proteomes" id="UP001345013"/>
    </source>
</evidence>
<reference evidence="2 3" key="1">
    <citation type="submission" date="2023-08" db="EMBL/GenBank/DDBJ databases">
        <title>Black Yeasts Isolated from many extreme environments.</title>
        <authorList>
            <person name="Coleine C."/>
            <person name="Stajich J.E."/>
            <person name="Selbmann L."/>
        </authorList>
    </citation>
    <scope>NUCLEOTIDE SEQUENCE [LARGE SCALE GENOMIC DNA]</scope>
    <source>
        <strain evidence="2 3">CCFEE 5885</strain>
    </source>
</reference>
<dbReference type="PANTHER" id="PTHR48172">
    <property type="match status" value="1"/>
</dbReference>
<feature type="region of interest" description="Disordered" evidence="1">
    <location>
        <begin position="280"/>
        <end position="299"/>
    </location>
</feature>
<accession>A0ABR0KM07</accession>
<protein>
    <submittedName>
        <fullName evidence="2">Vacuolar protein sorting-associated protein 62</fullName>
    </submittedName>
</protein>
<organism evidence="2 3">
    <name type="scientific">Lithohypha guttulata</name>
    <dbReference type="NCBI Taxonomy" id="1690604"/>
    <lineage>
        <taxon>Eukaryota</taxon>
        <taxon>Fungi</taxon>
        <taxon>Dikarya</taxon>
        <taxon>Ascomycota</taxon>
        <taxon>Pezizomycotina</taxon>
        <taxon>Eurotiomycetes</taxon>
        <taxon>Chaetothyriomycetidae</taxon>
        <taxon>Chaetothyriales</taxon>
        <taxon>Trichomeriaceae</taxon>
        <taxon>Lithohypha</taxon>
    </lineage>
</organism>
<proteinExistence type="predicted"/>
<dbReference type="InterPro" id="IPR009291">
    <property type="entry name" value="Vps62"/>
</dbReference>
<sequence>MKQPKSKATIGILSTLIAYVSVNSWLKTHRPDLFVWHPLDKENAEWVATSKSWVDRKACRWFGVCGGSHMHFSRHEMRPRPDYTTLQQNTVSEGNWDWQNAWTDSEDRPEDWTSEEKVLREIPEYVLEYAPLVHLFSGEQYWPCDIAEHLYHIHPQLNYTAIESESEHPTLWNLNKYNEYQRGKWVFLTSKDDPEEHPDWLGGQKNIPNMPSGPDDDFADNDGWIHHPGRTYMQGLRDALGDMKDWFGAGHAFDDSADLQESATAARAHANLLKEAQDDYHQELKRDEGSEPHRLRGGRSDAPAVLVTVSKGHGIVDAFWFFFYSFNLGNSVFNVRFGNHVGDWEHTAIRFHHGEPKAMFFSEHNFGSAYSYDAVEKIGKRPVVYSAVGTHAMYATPGGHPYVLPWGILHDRTDRGPLWDPALNSHAFTYDHKKDIVRASNMTPHAPTEWFNFAGHWGDKFYPLGDKRQYRFAGQYHYVNGPLGPKFKNLGRKKICGGPESQACIIKHWLGGEAKTGRLRQNGEEADLYAAELEQLGIQR</sequence>